<dbReference type="AlphaFoldDB" id="A0A4S2MS79"/>
<reference evidence="2 3" key="1">
    <citation type="submission" date="2019-04" db="EMBL/GenBank/DDBJ databases">
        <title>Comparative genomics and transcriptomics to analyze fruiting body development in filamentous ascomycetes.</title>
        <authorList>
            <consortium name="DOE Joint Genome Institute"/>
            <person name="Lutkenhaus R."/>
            <person name="Traeger S."/>
            <person name="Breuer J."/>
            <person name="Kuo A."/>
            <person name="Lipzen A."/>
            <person name="Pangilinan J."/>
            <person name="Dilworth D."/>
            <person name="Sandor L."/>
            <person name="Poggeler S."/>
            <person name="Barry K."/>
            <person name="Grigoriev I.V."/>
            <person name="Nowrousian M."/>
        </authorList>
    </citation>
    <scope>NUCLEOTIDE SEQUENCE [LARGE SCALE GENOMIC DNA]</scope>
    <source>
        <strain evidence="2 3">CBS 389.68</strain>
    </source>
</reference>
<dbReference type="Proteomes" id="UP000298138">
    <property type="component" value="Unassembled WGS sequence"/>
</dbReference>
<sequence length="153" mass="16523">MAAKPIGPHGCGCSSEDGLRRNSSRPFSASRHQSGFPVLTMSQAIHPPGMAGYRWFLSFTSSSPTRRTSAVNASDASPPQHLRTTVRTTLSLSHLFARQTPPSRPHSLWRYRYVSTKVGLLGSGALSRGSCARRSAPPLSAPTVTCKMELLET</sequence>
<dbReference type="EMBL" id="ML220140">
    <property type="protein sequence ID" value="TGZ78518.1"/>
    <property type="molecule type" value="Genomic_DNA"/>
</dbReference>
<accession>A0A4S2MS79</accession>
<proteinExistence type="predicted"/>
<evidence type="ECO:0000313" key="3">
    <source>
        <dbReference type="Proteomes" id="UP000298138"/>
    </source>
</evidence>
<dbReference type="InParanoid" id="A0A4S2MS79"/>
<keyword evidence="3" id="KW-1185">Reference proteome</keyword>
<protein>
    <submittedName>
        <fullName evidence="2">Uncharacterized protein</fullName>
    </submittedName>
</protein>
<name>A0A4S2MS79_9PEZI</name>
<feature type="region of interest" description="Disordered" evidence="1">
    <location>
        <begin position="1"/>
        <end position="33"/>
    </location>
</feature>
<feature type="compositionally biased region" description="Polar residues" evidence="1">
    <location>
        <begin position="24"/>
        <end position="33"/>
    </location>
</feature>
<evidence type="ECO:0000256" key="1">
    <source>
        <dbReference type="SAM" id="MobiDB-lite"/>
    </source>
</evidence>
<evidence type="ECO:0000313" key="2">
    <source>
        <dbReference type="EMBL" id="TGZ78518.1"/>
    </source>
</evidence>
<organism evidence="2 3">
    <name type="scientific">Ascodesmis nigricans</name>
    <dbReference type="NCBI Taxonomy" id="341454"/>
    <lineage>
        <taxon>Eukaryota</taxon>
        <taxon>Fungi</taxon>
        <taxon>Dikarya</taxon>
        <taxon>Ascomycota</taxon>
        <taxon>Pezizomycotina</taxon>
        <taxon>Pezizomycetes</taxon>
        <taxon>Pezizales</taxon>
        <taxon>Ascodesmidaceae</taxon>
        <taxon>Ascodesmis</taxon>
    </lineage>
</organism>
<gene>
    <name evidence="2" type="ORF">EX30DRAFT_134690</name>
</gene>